<feature type="domain" description="OmpA-like" evidence="4">
    <location>
        <begin position="102"/>
        <end position="219"/>
    </location>
</feature>
<keyword evidence="3" id="KW-0998">Cell outer membrane</keyword>
<proteinExistence type="predicted"/>
<evidence type="ECO:0000256" key="2">
    <source>
        <dbReference type="ARBA" id="ARBA00023136"/>
    </source>
</evidence>
<dbReference type="SUPFAM" id="SSF103088">
    <property type="entry name" value="OmpA-like"/>
    <property type="match status" value="1"/>
</dbReference>
<sequence>MRFEAKELQILSGNSEENEMILSFGMSFPLGYKKKKIVKRRVRRVQPPRPIIVSPPPMPIIVNEAKKEQCPKKINGADRDRDGVEDRVDQCPNTPCGFVVDGYGCPIKLTLRINFAIGSARIEENSIHKIANFATFLLRNRGSVVRVIGHTDSVGTDADNLALSIKRANAVVNKLLEMGVSPVRISAEGRGERQPLVSNDTNEGKSKNRRIGIMWGYPIGYRGGK</sequence>
<dbReference type="InterPro" id="IPR036737">
    <property type="entry name" value="OmpA-like_sf"/>
</dbReference>
<dbReference type="AlphaFoldDB" id="A0A1W1CXZ6"/>
<evidence type="ECO:0000313" key="5">
    <source>
        <dbReference type="EMBL" id="SFV70684.1"/>
    </source>
</evidence>
<reference evidence="5" key="1">
    <citation type="submission" date="2016-10" db="EMBL/GenBank/DDBJ databases">
        <authorList>
            <person name="de Groot N.N."/>
        </authorList>
    </citation>
    <scope>NUCLEOTIDE SEQUENCE</scope>
</reference>
<evidence type="ECO:0000256" key="3">
    <source>
        <dbReference type="ARBA" id="ARBA00023237"/>
    </source>
</evidence>
<dbReference type="PANTHER" id="PTHR30329:SF21">
    <property type="entry name" value="LIPOPROTEIN YIAD-RELATED"/>
    <property type="match status" value="1"/>
</dbReference>
<gene>
    <name evidence="5" type="ORF">MNB_SV-3-1562</name>
</gene>
<protein>
    <submittedName>
        <fullName evidence="5">Outer membrane protein A</fullName>
    </submittedName>
</protein>
<dbReference type="PRINTS" id="PR01021">
    <property type="entry name" value="OMPADOMAIN"/>
</dbReference>
<evidence type="ECO:0000259" key="4">
    <source>
        <dbReference type="PROSITE" id="PS51123"/>
    </source>
</evidence>
<dbReference type="PROSITE" id="PS51123">
    <property type="entry name" value="OMPA_2"/>
    <property type="match status" value="1"/>
</dbReference>
<dbReference type="InterPro" id="IPR050330">
    <property type="entry name" value="Bact_OuterMem_StrucFunc"/>
</dbReference>
<keyword evidence="2" id="KW-0472">Membrane</keyword>
<dbReference type="Gene3D" id="3.30.1330.60">
    <property type="entry name" value="OmpA-like domain"/>
    <property type="match status" value="1"/>
</dbReference>
<dbReference type="EMBL" id="FPHI01000056">
    <property type="protein sequence ID" value="SFV70684.1"/>
    <property type="molecule type" value="Genomic_DNA"/>
</dbReference>
<accession>A0A1W1CXZ6</accession>
<dbReference type="CDD" id="cd07185">
    <property type="entry name" value="OmpA_C-like"/>
    <property type="match status" value="1"/>
</dbReference>
<comment type="subcellular location">
    <subcellularLocation>
        <location evidence="1">Cell outer membrane</location>
    </subcellularLocation>
</comment>
<dbReference type="PANTHER" id="PTHR30329">
    <property type="entry name" value="STATOR ELEMENT OF FLAGELLAR MOTOR COMPLEX"/>
    <property type="match status" value="1"/>
</dbReference>
<dbReference type="Pfam" id="PF00691">
    <property type="entry name" value="OmpA"/>
    <property type="match status" value="1"/>
</dbReference>
<evidence type="ECO:0000256" key="1">
    <source>
        <dbReference type="ARBA" id="ARBA00004442"/>
    </source>
</evidence>
<name>A0A1W1CXZ6_9ZZZZ</name>
<dbReference type="GO" id="GO:0009279">
    <property type="term" value="C:cell outer membrane"/>
    <property type="evidence" value="ECO:0007669"/>
    <property type="project" value="UniProtKB-SubCell"/>
</dbReference>
<dbReference type="InterPro" id="IPR006665">
    <property type="entry name" value="OmpA-like"/>
</dbReference>
<organism evidence="5">
    <name type="scientific">hydrothermal vent metagenome</name>
    <dbReference type="NCBI Taxonomy" id="652676"/>
    <lineage>
        <taxon>unclassified sequences</taxon>
        <taxon>metagenomes</taxon>
        <taxon>ecological metagenomes</taxon>
    </lineage>
</organism>
<dbReference type="InterPro" id="IPR006664">
    <property type="entry name" value="OMP_bac"/>
</dbReference>